<proteinExistence type="inferred from homology"/>
<dbReference type="PROSITE" id="PS51770">
    <property type="entry name" value="HOTDOG_ACOT"/>
    <property type="match status" value="1"/>
</dbReference>
<name>A0A422M2W4_LACPA</name>
<comment type="similarity">
    <text evidence="1">Belongs to the acyl coenzyme A hydrolase family.</text>
</comment>
<evidence type="ECO:0000256" key="2">
    <source>
        <dbReference type="ARBA" id="ARBA00022801"/>
    </source>
</evidence>
<evidence type="ECO:0000313" key="5">
    <source>
        <dbReference type="EMBL" id="RND81449.1"/>
    </source>
</evidence>
<dbReference type="InterPro" id="IPR006683">
    <property type="entry name" value="Thioestr_dom"/>
</dbReference>
<dbReference type="InterPro" id="IPR029069">
    <property type="entry name" value="HotDog_dom_sf"/>
</dbReference>
<dbReference type="AlphaFoldDB" id="A0A422M2W4"/>
<dbReference type="Gene3D" id="3.10.129.10">
    <property type="entry name" value="Hotdog Thioesterase"/>
    <property type="match status" value="1"/>
</dbReference>
<gene>
    <name evidence="5" type="ORF">FAM18157_01444</name>
</gene>
<keyword evidence="2 3" id="KW-0378">Hydrolase</keyword>
<accession>A0A422M2W4</accession>
<dbReference type="EC" id="3.1.2.-" evidence="5"/>
<dbReference type="Proteomes" id="UP000284716">
    <property type="component" value="Unassembled WGS sequence"/>
</dbReference>
<evidence type="ECO:0000259" key="4">
    <source>
        <dbReference type="PROSITE" id="PS51770"/>
    </source>
</evidence>
<comment type="caution">
    <text evidence="5">The sequence shown here is derived from an EMBL/GenBank/DDBJ whole genome shotgun (WGS) entry which is preliminary data.</text>
</comment>
<protein>
    <submittedName>
        <fullName evidence="5">Putative acyl-CoA thioester hydrolase</fullName>
        <ecNumber evidence="5">3.1.2.-</ecNumber>
    </submittedName>
</protein>
<organism evidence="5 6">
    <name type="scientific">Lacticaseibacillus paracasei</name>
    <name type="common">Lactobacillus paracasei</name>
    <dbReference type="NCBI Taxonomy" id="1597"/>
    <lineage>
        <taxon>Bacteria</taxon>
        <taxon>Bacillati</taxon>
        <taxon>Bacillota</taxon>
        <taxon>Bacilli</taxon>
        <taxon>Lactobacillales</taxon>
        <taxon>Lactobacillaceae</taxon>
        <taxon>Lacticaseibacillus</taxon>
    </lineage>
</organism>
<dbReference type="CDD" id="cd03442">
    <property type="entry name" value="BFIT_BACH"/>
    <property type="match status" value="1"/>
</dbReference>
<dbReference type="InterPro" id="IPR040170">
    <property type="entry name" value="Cytosol_ACT"/>
</dbReference>
<dbReference type="PANTHER" id="PTHR11049">
    <property type="entry name" value="ACYL COENZYME A THIOESTER HYDROLASE"/>
    <property type="match status" value="1"/>
</dbReference>
<dbReference type="PANTHER" id="PTHR11049:SF24">
    <property type="entry name" value="CYTOSOLIC ACYL COENZYME A THIOESTER HYDROLASE"/>
    <property type="match status" value="1"/>
</dbReference>
<feature type="domain" description="HotDog ACOT-type" evidence="4">
    <location>
        <begin position="5"/>
        <end position="117"/>
    </location>
</feature>
<evidence type="ECO:0000313" key="6">
    <source>
        <dbReference type="Proteomes" id="UP000284716"/>
    </source>
</evidence>
<dbReference type="SUPFAM" id="SSF54637">
    <property type="entry name" value="Thioesterase/thiol ester dehydrase-isomerase"/>
    <property type="match status" value="1"/>
</dbReference>
<dbReference type="InterPro" id="IPR033120">
    <property type="entry name" value="HOTDOG_ACOT"/>
</dbReference>
<reference evidence="5 6" key="1">
    <citation type="journal article" date="2018" name="Front. Microbiol.">
        <title>Conversion of Methionine to Cysteine in Lactobacillus paracasei Depends on the Highly Mobile cysK-ctl-cysE Gene Cluster.</title>
        <authorList>
            <person name="Wuthrich D."/>
            <person name="Irmler S."/>
            <person name="Berthoud H."/>
            <person name="Guggenbuhl B."/>
            <person name="Eugster E."/>
            <person name="Bruggmann R."/>
        </authorList>
    </citation>
    <scope>NUCLEOTIDE SEQUENCE [LARGE SCALE GENOMIC DNA]</scope>
    <source>
        <strain evidence="5 6">FAM18157</strain>
    </source>
</reference>
<dbReference type="RefSeq" id="WP_123031938.1">
    <property type="nucleotide sequence ID" value="NZ_LKFS01000055.1"/>
</dbReference>
<sequence length="158" mass="17416">MVKMHDTLAVSSYHVFPGMLNAHQTLFGGQIFTWIDDVSSIAAQRLGRRGLATGSLDMVHLAAPVKMGDALVIRCMVSGVGHRSLEVFIQLIGEHLATGERFQVGTAFATFVARHKEDGPLPPVEAESEFEKRLLAGYDERRAYYRKINASFGEVPLD</sequence>
<evidence type="ECO:0000256" key="1">
    <source>
        <dbReference type="ARBA" id="ARBA00010458"/>
    </source>
</evidence>
<evidence type="ECO:0000256" key="3">
    <source>
        <dbReference type="PROSITE-ProRule" id="PRU01106"/>
    </source>
</evidence>
<dbReference type="GO" id="GO:0052816">
    <property type="term" value="F:long-chain fatty acyl-CoA hydrolase activity"/>
    <property type="evidence" value="ECO:0007669"/>
    <property type="project" value="TreeGrafter"/>
</dbReference>
<dbReference type="GO" id="GO:0005829">
    <property type="term" value="C:cytosol"/>
    <property type="evidence" value="ECO:0007669"/>
    <property type="project" value="TreeGrafter"/>
</dbReference>
<dbReference type="GO" id="GO:0009062">
    <property type="term" value="P:fatty acid catabolic process"/>
    <property type="evidence" value="ECO:0007669"/>
    <property type="project" value="TreeGrafter"/>
</dbReference>
<dbReference type="GO" id="GO:0006637">
    <property type="term" value="P:acyl-CoA metabolic process"/>
    <property type="evidence" value="ECO:0007669"/>
    <property type="project" value="TreeGrafter"/>
</dbReference>
<dbReference type="EMBL" id="LKFS01000055">
    <property type="protein sequence ID" value="RND81449.1"/>
    <property type="molecule type" value="Genomic_DNA"/>
</dbReference>
<dbReference type="Pfam" id="PF03061">
    <property type="entry name" value="4HBT"/>
    <property type="match status" value="1"/>
</dbReference>